<organism evidence="1">
    <name type="scientific">Lepeophtheirus salmonis</name>
    <name type="common">Salmon louse</name>
    <name type="synonym">Caligus salmonis</name>
    <dbReference type="NCBI Taxonomy" id="72036"/>
    <lineage>
        <taxon>Eukaryota</taxon>
        <taxon>Metazoa</taxon>
        <taxon>Ecdysozoa</taxon>
        <taxon>Arthropoda</taxon>
        <taxon>Crustacea</taxon>
        <taxon>Multicrustacea</taxon>
        <taxon>Hexanauplia</taxon>
        <taxon>Copepoda</taxon>
        <taxon>Siphonostomatoida</taxon>
        <taxon>Caligidae</taxon>
        <taxon>Lepeophtheirus</taxon>
    </lineage>
</organism>
<sequence length="99" mass="11320">MVEEHVPQGQLCVYPRRPPAHTSKEVEYFRTEKMAAFWPSDFWPLSSPDMSLVDFAVWCVLEGKTNKSSHPKFDALKARITEECKNLSSDFIKARGTSV</sequence>
<dbReference type="GO" id="GO:0003676">
    <property type="term" value="F:nucleic acid binding"/>
    <property type="evidence" value="ECO:0007669"/>
    <property type="project" value="InterPro"/>
</dbReference>
<dbReference type="InterPro" id="IPR036397">
    <property type="entry name" value="RNaseH_sf"/>
</dbReference>
<dbReference type="EMBL" id="HACA01021351">
    <property type="protein sequence ID" value="CDW38712.1"/>
    <property type="molecule type" value="Transcribed_RNA"/>
</dbReference>
<accession>A0A0K2ULE5</accession>
<reference evidence="1" key="1">
    <citation type="submission" date="2014-05" db="EMBL/GenBank/DDBJ databases">
        <authorList>
            <person name="Chronopoulou M."/>
        </authorList>
    </citation>
    <scope>NUCLEOTIDE SEQUENCE</scope>
    <source>
        <tissue evidence="1">Whole organism</tissue>
    </source>
</reference>
<dbReference type="AlphaFoldDB" id="A0A0K2ULE5"/>
<evidence type="ECO:0000313" key="1">
    <source>
        <dbReference type="EMBL" id="CDW38712.1"/>
    </source>
</evidence>
<name>A0A0K2ULE5_LEPSM</name>
<dbReference type="Gene3D" id="3.30.420.10">
    <property type="entry name" value="Ribonuclease H-like superfamily/Ribonuclease H"/>
    <property type="match status" value="1"/>
</dbReference>
<protein>
    <submittedName>
        <fullName evidence="1">Uncharacterized protein</fullName>
    </submittedName>
</protein>
<proteinExistence type="predicted"/>
<feature type="non-terminal residue" evidence="1">
    <location>
        <position position="99"/>
    </location>
</feature>